<evidence type="ECO:0000313" key="3">
    <source>
        <dbReference type="EMBL" id="TQB68715.1"/>
    </source>
</evidence>
<dbReference type="GO" id="GO:0019290">
    <property type="term" value="P:siderophore biosynthetic process"/>
    <property type="evidence" value="ECO:0007669"/>
    <property type="project" value="InterPro"/>
</dbReference>
<evidence type="ECO:0000259" key="2">
    <source>
        <dbReference type="SMART" id="SM01006"/>
    </source>
</evidence>
<dbReference type="SUPFAM" id="SSF55729">
    <property type="entry name" value="Acyl-CoA N-acyltransferases (Nat)"/>
    <property type="match status" value="1"/>
</dbReference>
<dbReference type="FunFam" id="3.40.630.30:FF:000080">
    <property type="entry name" value="Siderophore biosynthesis acetylase AceI, putative"/>
    <property type="match status" value="1"/>
</dbReference>
<organism evidence="3 4">
    <name type="scientific">Monascus purpureus</name>
    <name type="common">Red mold</name>
    <name type="synonym">Monascus anka</name>
    <dbReference type="NCBI Taxonomy" id="5098"/>
    <lineage>
        <taxon>Eukaryota</taxon>
        <taxon>Fungi</taxon>
        <taxon>Dikarya</taxon>
        <taxon>Ascomycota</taxon>
        <taxon>Pezizomycotina</taxon>
        <taxon>Eurotiomycetes</taxon>
        <taxon>Eurotiomycetidae</taxon>
        <taxon>Eurotiales</taxon>
        <taxon>Aspergillaceae</taxon>
        <taxon>Monascus</taxon>
    </lineage>
</organism>
<dbReference type="GO" id="GO:0016410">
    <property type="term" value="F:N-acyltransferase activity"/>
    <property type="evidence" value="ECO:0007669"/>
    <property type="project" value="TreeGrafter"/>
</dbReference>
<gene>
    <name evidence="3" type="ORF">MPDQ_002895</name>
</gene>
<dbReference type="InterPro" id="IPR019432">
    <property type="entry name" value="Acyltransferase_MbtK/IucB-like"/>
</dbReference>
<comment type="caution">
    <text evidence="3">The sequence shown here is derived from an EMBL/GenBank/DDBJ whole genome shotgun (WGS) entry which is preliminary data.</text>
</comment>
<dbReference type="PANTHER" id="PTHR31438:SF7">
    <property type="entry name" value="ACYLTRANSFERASE MBTK_IUCB-LIKE CONSERVED DOMAIN-CONTAINING PROTEIN"/>
    <property type="match status" value="1"/>
</dbReference>
<name>A0A507QNL1_MONPU</name>
<dbReference type="Proteomes" id="UP000319663">
    <property type="component" value="Unassembled WGS sequence"/>
</dbReference>
<evidence type="ECO:0000313" key="4">
    <source>
        <dbReference type="Proteomes" id="UP000319663"/>
    </source>
</evidence>
<dbReference type="PANTHER" id="PTHR31438">
    <property type="entry name" value="LYSINE N-ACYLTRANSFERASE C17G9.06C-RELATED"/>
    <property type="match status" value="1"/>
</dbReference>
<dbReference type="InterPro" id="IPR016181">
    <property type="entry name" value="Acyl_CoA_acyltransferase"/>
</dbReference>
<dbReference type="Gene3D" id="3.40.630.30">
    <property type="match status" value="1"/>
</dbReference>
<protein>
    <recommendedName>
        <fullName evidence="2">Acyltransferase MbtK/IucB-like conserved domain-containing protein</fullName>
    </recommendedName>
</protein>
<dbReference type="AlphaFoldDB" id="A0A507QNL1"/>
<sequence>MATGQRLPFVCLPEPYKTRYQLKTISQNGSQRNFKLVLAEQQNEGLSPPQPLDHKSLTFTEPISIDRSNTLADSDNTSWAIAQRAPTVCLSWQSNLAPTVGQIWIVIYAIVSLRMESELFTVSLAGNGKESLIRELQAVGLARAHPVPSSSPRRRGHPALEAFNCSDYPLVVSQAAFWQGAGSPFGPRPAWVASPSLHDFSRRVVGEYPLPPLEYTLTTKLTEPQVHTHHPVRPAKPSRGALIYSRYIPHLDEFFSMVLLDYTNPEHLQLFHQWQNDPRVAKGWNETGTLDQHREYLRRIDEDPHQIAVLARFNDTFFAYFEVYWAKEDHLGAYYDAGDFDRGRHSLVGDARFRGAHRVMAWWSSLVHYIFLDDPRTQCVVGEPKYVNATVLAYDFAHGFNVEKLIDLPHKRSAFVRCSRDKFFQLSPFRFDEGLSLSGGKIKSNPDRILKL</sequence>
<dbReference type="STRING" id="5098.A0A507QNL1"/>
<evidence type="ECO:0000256" key="1">
    <source>
        <dbReference type="ARBA" id="ARBA00009893"/>
    </source>
</evidence>
<comment type="similarity">
    <text evidence="1">Belongs to the lysine N-acyltransferase MbtK family.</text>
</comment>
<proteinExistence type="inferred from homology"/>
<feature type="domain" description="Acyltransferase MbtK/IucB-like conserved" evidence="2">
    <location>
        <begin position="258"/>
        <end position="307"/>
    </location>
</feature>
<reference evidence="3 4" key="1">
    <citation type="submission" date="2019-06" db="EMBL/GenBank/DDBJ databases">
        <title>Wine fermentation using esterase from Monascus purpureus.</title>
        <authorList>
            <person name="Geng C."/>
            <person name="Zhang Y."/>
        </authorList>
    </citation>
    <scope>NUCLEOTIDE SEQUENCE [LARGE SCALE GENOMIC DNA]</scope>
    <source>
        <strain evidence="3">HQ1</strain>
    </source>
</reference>
<dbReference type="Pfam" id="PF13523">
    <property type="entry name" value="Acetyltransf_8"/>
    <property type="match status" value="1"/>
</dbReference>
<dbReference type="SMART" id="SM01006">
    <property type="entry name" value="AlcB"/>
    <property type="match status" value="1"/>
</dbReference>
<dbReference type="EMBL" id="VIFY01000195">
    <property type="protein sequence ID" value="TQB68715.1"/>
    <property type="molecule type" value="Genomic_DNA"/>
</dbReference>
<keyword evidence="4" id="KW-1185">Reference proteome</keyword>
<accession>A0A507QNL1</accession>